<dbReference type="KEGG" id="rpx:Rpdx1_4253"/>
<gene>
    <name evidence="1" type="ordered locus">Rpdx1_4253</name>
</gene>
<reference evidence="1" key="1">
    <citation type="submission" date="2010-12" db="EMBL/GenBank/DDBJ databases">
        <title>Complete sequence of Rhodopseudomonas palustris DX-1.</title>
        <authorList>
            <consortium name="US DOE Joint Genome Institute"/>
            <person name="Lucas S."/>
            <person name="Copeland A."/>
            <person name="Lapidus A."/>
            <person name="Cheng J.-F."/>
            <person name="Goodwin L."/>
            <person name="Pitluck S."/>
            <person name="Misra M."/>
            <person name="Chertkov O."/>
            <person name="Detter J.C."/>
            <person name="Han C."/>
            <person name="Tapia R."/>
            <person name="Land M."/>
            <person name="Hauser L."/>
            <person name="Kyrpides N."/>
            <person name="Ivanova N."/>
            <person name="Ovchinnikova G."/>
            <person name="Logan B."/>
            <person name="Oda Y."/>
            <person name="Harwood C."/>
            <person name="Woyke T."/>
        </authorList>
    </citation>
    <scope>NUCLEOTIDE SEQUENCE [LARGE SCALE GENOMIC DNA]</scope>
    <source>
        <strain evidence="1">DX-1</strain>
    </source>
</reference>
<organism evidence="1 2">
    <name type="scientific">Rhodopseudomonas palustris (strain DX-1)</name>
    <dbReference type="NCBI Taxonomy" id="652103"/>
    <lineage>
        <taxon>Bacteria</taxon>
        <taxon>Pseudomonadati</taxon>
        <taxon>Pseudomonadota</taxon>
        <taxon>Alphaproteobacteria</taxon>
        <taxon>Hyphomicrobiales</taxon>
        <taxon>Nitrobacteraceae</taxon>
        <taxon>Rhodopseudomonas</taxon>
    </lineage>
</organism>
<name>E6VM72_RHOPX</name>
<dbReference type="STRING" id="652103.Rpdx1_4253"/>
<dbReference type="AlphaFoldDB" id="E6VM72"/>
<sequence precursor="true">MMSDLGRYLLVWIAMVVFLATAQNAGGLSWRGQPPIAIAANAANQ</sequence>
<evidence type="ECO:0000313" key="2">
    <source>
        <dbReference type="Proteomes" id="UP000001402"/>
    </source>
</evidence>
<proteinExistence type="predicted"/>
<protein>
    <submittedName>
        <fullName evidence="1">Uncharacterized protein</fullName>
    </submittedName>
</protein>
<dbReference type="Proteomes" id="UP000001402">
    <property type="component" value="Chromosome"/>
</dbReference>
<dbReference type="HOGENOM" id="CLU_3204582_0_0_5"/>
<dbReference type="EMBL" id="CP002418">
    <property type="protein sequence ID" value="ADU45805.1"/>
    <property type="molecule type" value="Genomic_DNA"/>
</dbReference>
<evidence type="ECO:0000313" key="1">
    <source>
        <dbReference type="EMBL" id="ADU45805.1"/>
    </source>
</evidence>
<accession>E6VM72</accession>